<dbReference type="GO" id="GO:0005783">
    <property type="term" value="C:endoplasmic reticulum"/>
    <property type="evidence" value="ECO:0007669"/>
    <property type="project" value="TreeGrafter"/>
</dbReference>
<feature type="region of interest" description="Disordered" evidence="1">
    <location>
        <begin position="423"/>
        <end position="485"/>
    </location>
</feature>
<organism evidence="2 3">
    <name type="scientific">Hibiscus syriacus</name>
    <name type="common">Rose of Sharon</name>
    <dbReference type="NCBI Taxonomy" id="106335"/>
    <lineage>
        <taxon>Eukaryota</taxon>
        <taxon>Viridiplantae</taxon>
        <taxon>Streptophyta</taxon>
        <taxon>Embryophyta</taxon>
        <taxon>Tracheophyta</taxon>
        <taxon>Spermatophyta</taxon>
        <taxon>Magnoliopsida</taxon>
        <taxon>eudicotyledons</taxon>
        <taxon>Gunneridae</taxon>
        <taxon>Pentapetalae</taxon>
        <taxon>rosids</taxon>
        <taxon>malvids</taxon>
        <taxon>Malvales</taxon>
        <taxon>Malvaceae</taxon>
        <taxon>Malvoideae</taxon>
        <taxon>Hibiscus</taxon>
    </lineage>
</organism>
<dbReference type="AlphaFoldDB" id="A0A6A2XM84"/>
<accession>A0A6A2XM84</accession>
<keyword evidence="3" id="KW-1185">Reference proteome</keyword>
<protein>
    <submittedName>
        <fullName evidence="2">Uncharacterized protein</fullName>
    </submittedName>
</protein>
<evidence type="ECO:0000313" key="3">
    <source>
        <dbReference type="Proteomes" id="UP000436088"/>
    </source>
</evidence>
<feature type="compositionally biased region" description="Basic and acidic residues" evidence="1">
    <location>
        <begin position="229"/>
        <end position="240"/>
    </location>
</feature>
<feature type="region of interest" description="Disordered" evidence="1">
    <location>
        <begin position="283"/>
        <end position="346"/>
    </location>
</feature>
<dbReference type="InterPro" id="IPR017439">
    <property type="entry name" value="Amidohydrolase"/>
</dbReference>
<name>A0A6A2XM84_HIBSY</name>
<dbReference type="EMBL" id="VEPZ02001691">
    <property type="protein sequence ID" value="KAE8663106.1"/>
    <property type="molecule type" value="Genomic_DNA"/>
</dbReference>
<reference evidence="2" key="1">
    <citation type="submission" date="2019-09" db="EMBL/GenBank/DDBJ databases">
        <title>Draft genome information of white flower Hibiscus syriacus.</title>
        <authorList>
            <person name="Kim Y.-M."/>
        </authorList>
    </citation>
    <scope>NUCLEOTIDE SEQUENCE [LARGE SCALE GENOMIC DNA]</scope>
    <source>
        <strain evidence="2">YM2019G1</strain>
    </source>
</reference>
<feature type="region of interest" description="Disordered" evidence="1">
    <location>
        <begin position="554"/>
        <end position="586"/>
    </location>
</feature>
<comment type="caution">
    <text evidence="2">The sequence shown here is derived from an EMBL/GenBank/DDBJ whole genome shotgun (WGS) entry which is preliminary data.</text>
</comment>
<dbReference type="Gene3D" id="3.40.630.10">
    <property type="entry name" value="Zn peptidases"/>
    <property type="match status" value="1"/>
</dbReference>
<dbReference type="PANTHER" id="PTHR11014">
    <property type="entry name" value="PEPTIDASE M20 FAMILY MEMBER"/>
    <property type="match status" value="1"/>
</dbReference>
<evidence type="ECO:0000256" key="1">
    <source>
        <dbReference type="SAM" id="MobiDB-lite"/>
    </source>
</evidence>
<dbReference type="GO" id="GO:0009850">
    <property type="term" value="P:auxin metabolic process"/>
    <property type="evidence" value="ECO:0007669"/>
    <property type="project" value="TreeGrafter"/>
</dbReference>
<feature type="compositionally biased region" description="Basic and acidic residues" evidence="1">
    <location>
        <begin position="439"/>
        <end position="460"/>
    </location>
</feature>
<evidence type="ECO:0000313" key="2">
    <source>
        <dbReference type="EMBL" id="KAE8663106.1"/>
    </source>
</evidence>
<feature type="compositionally biased region" description="Acidic residues" evidence="1">
    <location>
        <begin position="461"/>
        <end position="474"/>
    </location>
</feature>
<feature type="compositionally biased region" description="Polar residues" evidence="1">
    <location>
        <begin position="204"/>
        <end position="228"/>
    </location>
</feature>
<dbReference type="Proteomes" id="UP000436088">
    <property type="component" value="Unassembled WGS sequence"/>
</dbReference>
<dbReference type="PANTHER" id="PTHR11014:SF63">
    <property type="entry name" value="METALLOPEPTIDASE, PUTATIVE (AFU_ORTHOLOGUE AFUA_6G09600)-RELATED"/>
    <property type="match status" value="1"/>
</dbReference>
<feature type="region of interest" description="Disordered" evidence="1">
    <location>
        <begin position="170"/>
        <end position="240"/>
    </location>
</feature>
<dbReference type="SUPFAM" id="SSF53187">
    <property type="entry name" value="Zn-dependent exopeptidases"/>
    <property type="match status" value="1"/>
</dbReference>
<gene>
    <name evidence="2" type="ORF">F3Y22_tig00113099pilonHSYRG00023</name>
</gene>
<feature type="compositionally biased region" description="Basic and acidic residues" evidence="1">
    <location>
        <begin position="293"/>
        <end position="318"/>
    </location>
</feature>
<feature type="compositionally biased region" description="Basic and acidic residues" evidence="1">
    <location>
        <begin position="574"/>
        <end position="586"/>
    </location>
</feature>
<proteinExistence type="predicted"/>
<dbReference type="GO" id="GO:0010179">
    <property type="term" value="F:IAA-Ala conjugate hydrolase activity"/>
    <property type="evidence" value="ECO:0007669"/>
    <property type="project" value="TreeGrafter"/>
</dbReference>
<sequence length="606" mass="66560">MACLCLVTVIDISSVSKGDTKKHHSVLNLSSLTRCLLDSTKEPEFLDWLKRVSRKIHEYPELAFQEHETGRLIISELESLGIDYSWHVDKTGIVATVGSGVEPWFGLRADMDALPIHFVAGGVLVNGGSQKLSETIQTKPDSSGSDDCRRRECRLSEAIDVAGKLTELAGVKPSSDVSSRPMPRDSGNNGGDREKVQWGDGIGSYSNGQYEPSTINSQGEPSTVNSQEKPSEKNDKAKGCPEKRLLATIIKRMEEGDVARIGTVASVKAANLGKRLGSIEGANAAKQGSRRGKAIDVEAAEPRRKPDAIATESRDKDGATTSPQVVNRGARHDETTSVKAVKHRKGPGAIAKDKAVKPRVLSEQVLSQYAMMDVWSKLRRIRHKGTLKELKLWAKKVLERREVKELSKALTTAESIKDFGVNKNKNSKTKLKTEGSGMRIHDEGKSKDEECCSSSDRESPPNDEPDGESGEEMPEVLRDYPMEAESSNVIDELRIELSREEDKPRIEGALRVGSIRFISAKASRSQVQEELAMSKEFAEHVRVENMASETIIREGSKQGLAEDVQVRKNPSKTSRQDSKGAKMLRDKATMEKLSICMVGSELQPSC</sequence>